<evidence type="ECO:0000313" key="2">
    <source>
        <dbReference type="Proteomes" id="UP000179448"/>
    </source>
</evidence>
<dbReference type="STRING" id="1801766.A2997_00765"/>
<evidence type="ECO:0000313" key="1">
    <source>
        <dbReference type="EMBL" id="OGI83502.1"/>
    </source>
</evidence>
<dbReference type="Proteomes" id="UP000179448">
    <property type="component" value="Unassembled WGS sequence"/>
</dbReference>
<organism evidence="1 2">
    <name type="scientific">Candidatus Nomurabacteria bacterium RIFCSPLOWO2_01_FULL_36_10b</name>
    <dbReference type="NCBI Taxonomy" id="1801766"/>
    <lineage>
        <taxon>Bacteria</taxon>
        <taxon>Candidatus Nomuraibacteriota</taxon>
    </lineage>
</organism>
<dbReference type="AlphaFoldDB" id="A0A1F6WNL4"/>
<comment type="caution">
    <text evidence="1">The sequence shown here is derived from an EMBL/GenBank/DDBJ whole genome shotgun (WGS) entry which is preliminary data.</text>
</comment>
<proteinExistence type="predicted"/>
<accession>A0A1F6WNL4</accession>
<gene>
    <name evidence="1" type="ORF">A2997_00765</name>
</gene>
<protein>
    <submittedName>
        <fullName evidence="1">Uncharacterized protein</fullName>
    </submittedName>
</protein>
<dbReference type="EMBL" id="MFUQ01000016">
    <property type="protein sequence ID" value="OGI83502.1"/>
    <property type="molecule type" value="Genomic_DNA"/>
</dbReference>
<reference evidence="1 2" key="1">
    <citation type="journal article" date="2016" name="Nat. Commun.">
        <title>Thousands of microbial genomes shed light on interconnected biogeochemical processes in an aquifer system.</title>
        <authorList>
            <person name="Anantharaman K."/>
            <person name="Brown C.T."/>
            <person name="Hug L.A."/>
            <person name="Sharon I."/>
            <person name="Castelle C.J."/>
            <person name="Probst A.J."/>
            <person name="Thomas B.C."/>
            <person name="Singh A."/>
            <person name="Wilkins M.J."/>
            <person name="Karaoz U."/>
            <person name="Brodie E.L."/>
            <person name="Williams K.H."/>
            <person name="Hubbard S.S."/>
            <person name="Banfield J.F."/>
        </authorList>
    </citation>
    <scope>NUCLEOTIDE SEQUENCE [LARGE SCALE GENOMIC DNA]</scope>
</reference>
<dbReference type="InterPro" id="IPR009057">
    <property type="entry name" value="Homeodomain-like_sf"/>
</dbReference>
<dbReference type="SUPFAM" id="SSF46689">
    <property type="entry name" value="Homeodomain-like"/>
    <property type="match status" value="1"/>
</dbReference>
<name>A0A1F6WNL4_9BACT</name>
<sequence>MNTFDAKYMSLKEQKLIQIINKEKTVVSVSNELSVSRQSIHKWLCRYKRFGIDGLIIKKKTGCKQAHNRISFELEQLAINISDCRVPLFLDY</sequence>